<dbReference type="EMBL" id="JACHJV010000002">
    <property type="protein sequence ID" value="MBB4927519.1"/>
    <property type="molecule type" value="Genomic_DNA"/>
</dbReference>
<protein>
    <submittedName>
        <fullName evidence="2">Peptidoglycan hydrolase-like protein with peptidoglycan-binding domain</fullName>
    </submittedName>
</protein>
<dbReference type="RefSeq" id="WP_184943911.1">
    <property type="nucleotide sequence ID" value="NZ_JACHJV010000002.1"/>
</dbReference>
<dbReference type="InterPro" id="IPR036365">
    <property type="entry name" value="PGBD-like_sf"/>
</dbReference>
<dbReference type="Gene3D" id="3.20.20.80">
    <property type="entry name" value="Glycosidases"/>
    <property type="match status" value="1"/>
</dbReference>
<dbReference type="SUPFAM" id="SSF51445">
    <property type="entry name" value="(Trans)glycosidases"/>
    <property type="match status" value="1"/>
</dbReference>
<organism evidence="2 3">
    <name type="scientific">Kitasatospora kifunensis</name>
    <name type="common">Streptomyces kifunensis</name>
    <dbReference type="NCBI Taxonomy" id="58351"/>
    <lineage>
        <taxon>Bacteria</taxon>
        <taxon>Bacillati</taxon>
        <taxon>Actinomycetota</taxon>
        <taxon>Actinomycetes</taxon>
        <taxon>Kitasatosporales</taxon>
        <taxon>Streptomycetaceae</taxon>
        <taxon>Kitasatospora</taxon>
    </lineage>
</organism>
<gene>
    <name evidence="2" type="ORF">FHR34_006614</name>
</gene>
<dbReference type="AlphaFoldDB" id="A0A7W7R8Z0"/>
<evidence type="ECO:0000313" key="2">
    <source>
        <dbReference type="EMBL" id="MBB4927519.1"/>
    </source>
</evidence>
<dbReference type="CDD" id="cd06418">
    <property type="entry name" value="GH25_BacA-like"/>
    <property type="match status" value="1"/>
</dbReference>
<keyword evidence="3" id="KW-1185">Reference proteome</keyword>
<evidence type="ECO:0000259" key="1">
    <source>
        <dbReference type="Pfam" id="PF08924"/>
    </source>
</evidence>
<feature type="domain" description="Rv2525c-like glycoside hydrolase-like" evidence="1">
    <location>
        <begin position="307"/>
        <end position="490"/>
    </location>
</feature>
<dbReference type="InterPro" id="IPR017853">
    <property type="entry name" value="GH"/>
</dbReference>
<accession>A0A7W7R8Z0</accession>
<proteinExistence type="predicted"/>
<dbReference type="Proteomes" id="UP000540506">
    <property type="component" value="Unassembled WGS sequence"/>
</dbReference>
<name>A0A7W7R8Z0_KITKI</name>
<dbReference type="InterPro" id="IPR015020">
    <property type="entry name" value="Rv2525c-like_Glyco_Hydro-like"/>
</dbReference>
<reference evidence="2 3" key="1">
    <citation type="submission" date="2020-08" db="EMBL/GenBank/DDBJ databases">
        <title>Sequencing the genomes of 1000 actinobacteria strains.</title>
        <authorList>
            <person name="Klenk H.-P."/>
        </authorList>
    </citation>
    <scope>NUCLEOTIDE SEQUENCE [LARGE SCALE GENOMIC DNA]</scope>
    <source>
        <strain evidence="2 3">DSM 41654</strain>
    </source>
</reference>
<dbReference type="Pfam" id="PF08924">
    <property type="entry name" value="Rv2525c_GlyHyd-like"/>
    <property type="match status" value="1"/>
</dbReference>
<dbReference type="SUPFAM" id="SSF47090">
    <property type="entry name" value="PGBD-like"/>
    <property type="match status" value="2"/>
</dbReference>
<evidence type="ECO:0000313" key="3">
    <source>
        <dbReference type="Proteomes" id="UP000540506"/>
    </source>
</evidence>
<comment type="caution">
    <text evidence="2">The sequence shown here is derived from an EMBL/GenBank/DDBJ whole genome shotgun (WGS) entry which is preliminary data.</text>
</comment>
<keyword evidence="2" id="KW-0378">Hydrolase</keyword>
<sequence length="731" mass="79587">MADELVRQAQRFINTTYGTVPGISKVPEDGRTGWSTMYALTRCLQYELGITALSDSFGPTTLAALASKWPSIDRNSAPSANVVRIIQSGLYCKGYDGGNIDGIYSDRVAAAVGRLKADAGVASAYPGGAVVPKLFKALLNMDPYVVVGGGSESVRSIQQWMNAKYVGRRNYFIVPCDGNFSRDVQKALMFAVQYEIGMSDDVANGFFGPGTQSGIRNNPVSLGSSGTWVQLFSAAMVFNKRPGVAFTSSFDATLAARTGDFQAFVKLPVTGRGDFQTWASLLVSTGDATRKGTAFDCVSQVTPARADALRAAGYTTVGRYLCNVANTSLNKIIQPGELDVIFSKGLRVFPIYQTWGGSAKYFKEEQGQVDAFSAIEWARYHGFRDGTRIYFAVDFDALDYQITDNVIPHFHGVHRTIMENSNYNVGIYGPRNACTRVSEAGFASASFVSDMSTGFSGNLGFPMPENWAFDQIATVTVGSGSSAIEIDNNIASGLDPGQGAVDPGVPNTRLDVDFDLKQKDALLADIQHYLESIGVPETGGSGLTDKDNATIIGYTTTTAFEKVMAYDWLFTRLARTLRIRKALIQAPVLWEIRKWNALDELADQAVKLGVKDDCSTGLGQIFAWVAIAARNYCIDQGIIHGDRLTVAKDRAAVWKQLNGDDQYNISSVAYLTIYNSFQSGLDRPTLDTSEQDTQTLLARYNGEGPDARNYGVQLMGLYRTMEKYYAPQRGL</sequence>
<dbReference type="GO" id="GO:0016787">
    <property type="term" value="F:hydrolase activity"/>
    <property type="evidence" value="ECO:0007669"/>
    <property type="project" value="UniProtKB-KW"/>
</dbReference>